<keyword evidence="3 6" id="KW-0805">Transcription regulation</keyword>
<dbReference type="EMBL" id="CAXLJM020000067">
    <property type="protein sequence ID" value="CAL8122240.1"/>
    <property type="molecule type" value="Genomic_DNA"/>
</dbReference>
<dbReference type="Proteomes" id="UP001642540">
    <property type="component" value="Unassembled WGS sequence"/>
</dbReference>
<sequence>MSYQLYRNTTLGHTLQESLDELIQYNQVPAPLANKILLQFDKSMNNALSTRVKSRVVFKADKLDTYRFCDNVWTFLLKDVEFKDVHEVAKVHTVKVVACDGKGMTTGPGGVPNALAGGGGGIRDTA</sequence>
<evidence type="ECO:0000256" key="6">
    <source>
        <dbReference type="PIRNR" id="PIRNR009415"/>
    </source>
</evidence>
<keyword evidence="10" id="KW-1185">Reference proteome</keyword>
<organism evidence="9 10">
    <name type="scientific">Orchesella dallaii</name>
    <dbReference type="NCBI Taxonomy" id="48710"/>
    <lineage>
        <taxon>Eukaryota</taxon>
        <taxon>Metazoa</taxon>
        <taxon>Ecdysozoa</taxon>
        <taxon>Arthropoda</taxon>
        <taxon>Hexapoda</taxon>
        <taxon>Collembola</taxon>
        <taxon>Entomobryomorpha</taxon>
        <taxon>Entomobryoidea</taxon>
        <taxon>Orchesellidae</taxon>
        <taxon>Orchesellinae</taxon>
        <taxon>Orchesella</taxon>
    </lineage>
</organism>
<evidence type="ECO:0000313" key="10">
    <source>
        <dbReference type="Proteomes" id="UP001642540"/>
    </source>
</evidence>
<comment type="subcellular location">
    <subcellularLocation>
        <location evidence="1 6">Nucleus</location>
    </subcellularLocation>
</comment>
<gene>
    <name evidence="9" type="ORF">ODALV1_LOCUS19734</name>
</gene>
<dbReference type="SUPFAM" id="SSF47396">
    <property type="entry name" value="Transcription factor IIA (TFIIA), alpha-helical domain"/>
    <property type="match status" value="1"/>
</dbReference>
<dbReference type="InterPro" id="IPR015871">
    <property type="entry name" value="TFIIA_gsu_C"/>
</dbReference>
<comment type="function">
    <text evidence="6">TFIIA is a component of the transcription machinery of RNA polymerase II and plays an important role in transcriptional activation.</text>
</comment>
<dbReference type="CDD" id="cd10014">
    <property type="entry name" value="TFIIA_gamma_C"/>
    <property type="match status" value="1"/>
</dbReference>
<dbReference type="Gene3D" id="1.10.287.190">
    <property type="entry name" value="Transcription factor IIA gamma subunit, alpha-helical domain"/>
    <property type="match status" value="1"/>
</dbReference>
<evidence type="ECO:0000259" key="8">
    <source>
        <dbReference type="Pfam" id="PF02751"/>
    </source>
</evidence>
<dbReference type="CDD" id="cd10145">
    <property type="entry name" value="TFIIA_gamma_N"/>
    <property type="match status" value="1"/>
</dbReference>
<dbReference type="InterPro" id="IPR009083">
    <property type="entry name" value="TFIIA_a-hlx"/>
</dbReference>
<evidence type="ECO:0000256" key="1">
    <source>
        <dbReference type="ARBA" id="ARBA00004123"/>
    </source>
</evidence>
<dbReference type="InterPro" id="IPR003194">
    <property type="entry name" value="TFIIA_gsu"/>
</dbReference>
<evidence type="ECO:0000313" key="9">
    <source>
        <dbReference type="EMBL" id="CAL8122240.1"/>
    </source>
</evidence>
<feature type="domain" description="Transcription initiation factor IIA gamma subunit C-terminal" evidence="8">
    <location>
        <begin position="61"/>
        <end position="101"/>
    </location>
</feature>
<evidence type="ECO:0000259" key="7">
    <source>
        <dbReference type="Pfam" id="PF02268"/>
    </source>
</evidence>
<dbReference type="PANTHER" id="PTHR10966">
    <property type="entry name" value="TRANSCRIPTION INITIATION FACTOR IIA SUBUNIT 2"/>
    <property type="match status" value="1"/>
</dbReference>
<dbReference type="SUPFAM" id="SSF50784">
    <property type="entry name" value="Transcription factor IIA (TFIIA), beta-barrel domain"/>
    <property type="match status" value="1"/>
</dbReference>
<dbReference type="PIRSF" id="PIRSF009415">
    <property type="entry name" value="Hum_TFIIA_gamma"/>
    <property type="match status" value="1"/>
</dbReference>
<proteinExistence type="inferred from homology"/>
<dbReference type="InterPro" id="IPR009088">
    <property type="entry name" value="TFIIA_b-brl"/>
</dbReference>
<evidence type="ECO:0000256" key="2">
    <source>
        <dbReference type="ARBA" id="ARBA00007675"/>
    </source>
</evidence>
<name>A0ABP1R7T4_9HEXA</name>
<dbReference type="Pfam" id="PF02751">
    <property type="entry name" value="TFIIA_gamma_C"/>
    <property type="match status" value="1"/>
</dbReference>
<dbReference type="Gene3D" id="2.30.18.10">
    <property type="entry name" value="Transcription factor IIA (TFIIA), beta-barrel domain"/>
    <property type="match status" value="1"/>
</dbReference>
<evidence type="ECO:0000256" key="3">
    <source>
        <dbReference type="ARBA" id="ARBA00023015"/>
    </source>
</evidence>
<accession>A0ABP1R7T4</accession>
<protein>
    <recommendedName>
        <fullName evidence="6">Transcription initiation factor IIA subunit 2</fullName>
    </recommendedName>
</protein>
<evidence type="ECO:0000256" key="5">
    <source>
        <dbReference type="ARBA" id="ARBA00023242"/>
    </source>
</evidence>
<comment type="similarity">
    <text evidence="2 6">Belongs to the TFIIA subunit 2 family.</text>
</comment>
<keyword evidence="5 6" id="KW-0539">Nucleus</keyword>
<reference evidence="9 10" key="1">
    <citation type="submission" date="2024-08" db="EMBL/GenBank/DDBJ databases">
        <authorList>
            <person name="Cucini C."/>
            <person name="Frati F."/>
        </authorList>
    </citation>
    <scope>NUCLEOTIDE SEQUENCE [LARGE SCALE GENOMIC DNA]</scope>
</reference>
<keyword evidence="4 6" id="KW-0804">Transcription</keyword>
<evidence type="ECO:0000256" key="4">
    <source>
        <dbReference type="ARBA" id="ARBA00023163"/>
    </source>
</evidence>
<dbReference type="Pfam" id="PF02268">
    <property type="entry name" value="TFIIA_gamma_N"/>
    <property type="match status" value="1"/>
</dbReference>
<dbReference type="InterPro" id="IPR015872">
    <property type="entry name" value="TFIIA_gsu_N"/>
</dbReference>
<comment type="caution">
    <text evidence="9">The sequence shown here is derived from an EMBL/GenBank/DDBJ whole genome shotgun (WGS) entry which is preliminary data.</text>
</comment>
<feature type="domain" description="Transcription initiation factor IIA gamma subunit N-terminal" evidence="7">
    <location>
        <begin position="2"/>
        <end position="48"/>
    </location>
</feature>